<dbReference type="InterPro" id="IPR036388">
    <property type="entry name" value="WH-like_DNA-bd_sf"/>
</dbReference>
<evidence type="ECO:0000313" key="6">
    <source>
        <dbReference type="EMBL" id="RWS10853.1"/>
    </source>
</evidence>
<evidence type="ECO:0000259" key="5">
    <source>
        <dbReference type="PROSITE" id="PS50039"/>
    </source>
</evidence>
<dbReference type="GO" id="GO:0000978">
    <property type="term" value="F:RNA polymerase II cis-regulatory region sequence-specific DNA binding"/>
    <property type="evidence" value="ECO:0007669"/>
    <property type="project" value="TreeGrafter"/>
</dbReference>
<dbReference type="PROSITE" id="PS00658">
    <property type="entry name" value="FORK_HEAD_2"/>
    <property type="match status" value="1"/>
</dbReference>
<feature type="region of interest" description="Disordered" evidence="4">
    <location>
        <begin position="343"/>
        <end position="408"/>
    </location>
</feature>
<proteinExistence type="predicted"/>
<dbReference type="InterPro" id="IPR050211">
    <property type="entry name" value="FOX_domain-containing"/>
</dbReference>
<dbReference type="GO" id="GO:0000981">
    <property type="term" value="F:DNA-binding transcription factor activity, RNA polymerase II-specific"/>
    <property type="evidence" value="ECO:0007669"/>
    <property type="project" value="TreeGrafter"/>
</dbReference>
<reference evidence="6 7" key="1">
    <citation type="journal article" date="2018" name="Gigascience">
        <title>Genomes of trombidid mites reveal novel predicted allergens and laterally-transferred genes associated with secondary metabolism.</title>
        <authorList>
            <person name="Dong X."/>
            <person name="Chaisiri K."/>
            <person name="Xia D."/>
            <person name="Armstrong S.D."/>
            <person name="Fang Y."/>
            <person name="Donnelly M.J."/>
            <person name="Kadowaki T."/>
            <person name="McGarry J.W."/>
            <person name="Darby A.C."/>
            <person name="Makepeace B.L."/>
        </authorList>
    </citation>
    <scope>NUCLEOTIDE SEQUENCE [LARGE SCALE GENOMIC DNA]</scope>
    <source>
        <strain evidence="6">UoL-WK</strain>
    </source>
</reference>
<feature type="region of interest" description="Disordered" evidence="4">
    <location>
        <begin position="229"/>
        <end position="254"/>
    </location>
</feature>
<dbReference type="GO" id="GO:0009653">
    <property type="term" value="P:anatomical structure morphogenesis"/>
    <property type="evidence" value="ECO:0007669"/>
    <property type="project" value="TreeGrafter"/>
</dbReference>
<dbReference type="Gene3D" id="1.10.10.10">
    <property type="entry name" value="Winged helix-like DNA-binding domain superfamily/Winged helix DNA-binding domain"/>
    <property type="match status" value="1"/>
</dbReference>
<keyword evidence="7" id="KW-1185">Reference proteome</keyword>
<dbReference type="InterPro" id="IPR047519">
    <property type="entry name" value="FH_FOXQ2-like"/>
</dbReference>
<protein>
    <submittedName>
        <fullName evidence="6">Fork head domain-containing protein FD5-like protein</fullName>
    </submittedName>
</protein>
<dbReference type="PANTHER" id="PTHR11829:SF343">
    <property type="entry name" value="FORK-HEAD DOMAIN-CONTAINING PROTEIN"/>
    <property type="match status" value="1"/>
</dbReference>
<accession>A0A3S3P2W1</accession>
<evidence type="ECO:0000313" key="7">
    <source>
        <dbReference type="Proteomes" id="UP000285301"/>
    </source>
</evidence>
<evidence type="ECO:0000256" key="1">
    <source>
        <dbReference type="ARBA" id="ARBA00023125"/>
    </source>
</evidence>
<gene>
    <name evidence="6" type="ORF">B4U79_04496</name>
</gene>
<dbReference type="PROSITE" id="PS50039">
    <property type="entry name" value="FORK_HEAD_3"/>
    <property type="match status" value="1"/>
</dbReference>
<sequence>MCETDRNVSESSLAVAIKNSTSTSGDQGHNAVLPTAFSFASTPNCPMTPNASLSPAILAEYQQRLQLYDYATQAAVRFRLSHPAFVANVASAPYNIATAGYTQSVFSENSTSFASLSPFARFDPRFRFIHEEPKPQHSYIGLIAMAILSSPEKKMVLSDIYQYILDNYPYFRNRGPGWRNSIRHNLSLNDCFIKAGRSANGKGHYWAIHTANIEDFKKGDFRRRKAQRKVRKHMGLSVPDDEDSPSPTPTPTSIGLSVTNSICNDFSQPLIRPNAHTVHGHSSLCPNFTLNHEIHLPAEKIFDKVNKTVAHANYENSAVNLSPSLVLSRSCKRQFDVESLLAPDSTVVDTPPSNEESHDKSETAIAGNASIADEERSNCSLSPSNEIAASNEGCNSKSPSPSHPNKKPALLHVNCEANQAPSSLWHAAQIQSLQNLHQINAGLISHSLRAGFPTWAVSSAFTNPQTAANFLGYTALTAANSLVSKIGDVPISSSAK</sequence>
<keyword evidence="2 3" id="KW-0539">Nucleus</keyword>
<evidence type="ECO:0000256" key="2">
    <source>
        <dbReference type="ARBA" id="ARBA00023242"/>
    </source>
</evidence>
<dbReference type="InterPro" id="IPR018122">
    <property type="entry name" value="TF_fork_head_CS_1"/>
</dbReference>
<dbReference type="SUPFAM" id="SSF46785">
    <property type="entry name" value="Winged helix' DNA-binding domain"/>
    <property type="match status" value="1"/>
</dbReference>
<dbReference type="STRING" id="1965070.A0A3S3P2W1"/>
<dbReference type="EMBL" id="NCKU01001939">
    <property type="protein sequence ID" value="RWS10853.1"/>
    <property type="molecule type" value="Genomic_DNA"/>
</dbReference>
<name>A0A3S3P2W1_9ACAR</name>
<dbReference type="InterPro" id="IPR030456">
    <property type="entry name" value="TF_fork_head_CS_2"/>
</dbReference>
<dbReference type="AlphaFoldDB" id="A0A3S3P2W1"/>
<keyword evidence="1 3" id="KW-0238">DNA-binding</keyword>
<evidence type="ECO:0000256" key="4">
    <source>
        <dbReference type="SAM" id="MobiDB-lite"/>
    </source>
</evidence>
<feature type="domain" description="Fork-head" evidence="5">
    <location>
        <begin position="134"/>
        <end position="226"/>
    </location>
</feature>
<comment type="subcellular location">
    <subcellularLocation>
        <location evidence="3">Nucleus</location>
    </subcellularLocation>
</comment>
<dbReference type="CDD" id="cd20035">
    <property type="entry name" value="FH_FOXQ2-like"/>
    <property type="match status" value="1"/>
</dbReference>
<dbReference type="GO" id="GO:0030154">
    <property type="term" value="P:cell differentiation"/>
    <property type="evidence" value="ECO:0007669"/>
    <property type="project" value="TreeGrafter"/>
</dbReference>
<dbReference type="PROSITE" id="PS00657">
    <property type="entry name" value="FORK_HEAD_1"/>
    <property type="match status" value="1"/>
</dbReference>
<dbReference type="InterPro" id="IPR001766">
    <property type="entry name" value="Fork_head_dom"/>
</dbReference>
<dbReference type="Proteomes" id="UP000285301">
    <property type="component" value="Unassembled WGS sequence"/>
</dbReference>
<dbReference type="PRINTS" id="PR00053">
    <property type="entry name" value="FORKHEAD"/>
</dbReference>
<feature type="DNA-binding region" description="Fork-head" evidence="3">
    <location>
        <begin position="134"/>
        <end position="226"/>
    </location>
</feature>
<feature type="compositionally biased region" description="Polar residues" evidence="4">
    <location>
        <begin position="378"/>
        <end position="394"/>
    </location>
</feature>
<evidence type="ECO:0000256" key="3">
    <source>
        <dbReference type="PROSITE-ProRule" id="PRU00089"/>
    </source>
</evidence>
<dbReference type="OrthoDB" id="5954824at2759"/>
<comment type="caution">
    <text evidence="6">The sequence shown here is derived from an EMBL/GenBank/DDBJ whole genome shotgun (WGS) entry which is preliminary data.</text>
</comment>
<dbReference type="GO" id="GO:0005634">
    <property type="term" value="C:nucleus"/>
    <property type="evidence" value="ECO:0007669"/>
    <property type="project" value="UniProtKB-SubCell"/>
</dbReference>
<dbReference type="InterPro" id="IPR036390">
    <property type="entry name" value="WH_DNA-bd_sf"/>
</dbReference>
<dbReference type="SMART" id="SM00339">
    <property type="entry name" value="FH"/>
    <property type="match status" value="1"/>
</dbReference>
<dbReference type="PANTHER" id="PTHR11829">
    <property type="entry name" value="FORKHEAD BOX PROTEIN"/>
    <property type="match status" value="1"/>
</dbReference>
<dbReference type="Pfam" id="PF00250">
    <property type="entry name" value="Forkhead"/>
    <property type="match status" value="1"/>
</dbReference>
<organism evidence="6 7">
    <name type="scientific">Dinothrombium tinctorium</name>
    <dbReference type="NCBI Taxonomy" id="1965070"/>
    <lineage>
        <taxon>Eukaryota</taxon>
        <taxon>Metazoa</taxon>
        <taxon>Ecdysozoa</taxon>
        <taxon>Arthropoda</taxon>
        <taxon>Chelicerata</taxon>
        <taxon>Arachnida</taxon>
        <taxon>Acari</taxon>
        <taxon>Acariformes</taxon>
        <taxon>Trombidiformes</taxon>
        <taxon>Prostigmata</taxon>
        <taxon>Anystina</taxon>
        <taxon>Parasitengona</taxon>
        <taxon>Trombidioidea</taxon>
        <taxon>Trombidiidae</taxon>
        <taxon>Dinothrombium</taxon>
    </lineage>
</organism>
<dbReference type="FunFam" id="1.10.10.10:FF:000352">
    <property type="entry name" value="Forkhead box Q2"/>
    <property type="match status" value="1"/>
</dbReference>